<evidence type="ECO:0000313" key="2">
    <source>
        <dbReference type="EMBL" id="MCY1008956.1"/>
    </source>
</evidence>
<dbReference type="SUPFAM" id="SSF82866">
    <property type="entry name" value="Multidrug efflux transporter AcrB transmembrane domain"/>
    <property type="match status" value="2"/>
</dbReference>
<feature type="transmembrane region" description="Helical" evidence="1">
    <location>
        <begin position="582"/>
        <end position="600"/>
    </location>
</feature>
<protein>
    <submittedName>
        <fullName evidence="2">Uncharacterized protein</fullName>
    </submittedName>
</protein>
<dbReference type="EMBL" id="JAPNKE010000002">
    <property type="protein sequence ID" value="MCY1008956.1"/>
    <property type="molecule type" value="Genomic_DNA"/>
</dbReference>
<keyword evidence="1" id="KW-0472">Membrane</keyword>
<comment type="caution">
    <text evidence="2">The sequence shown here is derived from an EMBL/GenBank/DDBJ whole genome shotgun (WGS) entry which is preliminary data.</text>
</comment>
<organism evidence="2 3">
    <name type="scientific">Nannocystis pusilla</name>
    <dbReference type="NCBI Taxonomy" id="889268"/>
    <lineage>
        <taxon>Bacteria</taxon>
        <taxon>Pseudomonadati</taxon>
        <taxon>Myxococcota</taxon>
        <taxon>Polyangia</taxon>
        <taxon>Nannocystales</taxon>
        <taxon>Nannocystaceae</taxon>
        <taxon>Nannocystis</taxon>
    </lineage>
</organism>
<proteinExistence type="predicted"/>
<feature type="transmembrane region" description="Helical" evidence="1">
    <location>
        <begin position="606"/>
        <end position="628"/>
    </location>
</feature>
<evidence type="ECO:0000256" key="1">
    <source>
        <dbReference type="SAM" id="Phobius"/>
    </source>
</evidence>
<feature type="transmembrane region" description="Helical" evidence="1">
    <location>
        <begin position="696"/>
        <end position="720"/>
    </location>
</feature>
<feature type="transmembrane region" description="Helical" evidence="1">
    <location>
        <begin position="257"/>
        <end position="280"/>
    </location>
</feature>
<evidence type="ECO:0000313" key="3">
    <source>
        <dbReference type="Proteomes" id="UP001150924"/>
    </source>
</evidence>
<gene>
    <name evidence="2" type="ORF">OV079_26045</name>
</gene>
<dbReference type="Proteomes" id="UP001150924">
    <property type="component" value="Unassembled WGS sequence"/>
</dbReference>
<dbReference type="AlphaFoldDB" id="A0A9X3ESB7"/>
<sequence>MIYFWTGVQPLDPGALAWLAVCAALGLVAAARGSETQVWGLIPAAHRPVIEIDLRLHLDDGAPDEALEAAVLALEPLAGRCPLTPPPAEARRWLDAHALSLLPREYHSALADRLAPEALRSAIAGARARLASPFAGLVGDDLRRDPLRLAELAPQLTGRLGFLAAAGPEASARGDLVAPDGRSALLCFHREGSAEALRADAAALLAAHPVSLTVVGAPARDDAAAAALSAAPRVLTTLAAALTLVLALAFRSVRPVVALLLAILGPAALLAALVAPLGLLDLPLLALAVGISAAPARPDWTVTALSALALTPLLLTPYPAWQTWGLAWAAGLAAAGLARRLVQPALAAWLGKPAAERAPFGRPDPPPLRLRVALPAAAACAIVLSLGAWSSRHVRFDSPSPLPLADPELTAAEAAVRAEFFRPEDVAVLHSPGATPEEALARAAEELPALLSLVPTQVERVDAPGAFAVADDELEARLDGLLALDIRGRLELLRATIAEFGMRPDAFGEFIRAAGDDLRDPPSPESALAGPLGPWLAGKFGPDGMVTRVYLASEQGALPTTLDLRGPGVFARVEHDRFSARAGAVAASGAWLSALVVWLATRRLALALALALAAIVAQCGLLVLLHLLGRSFGPLTLPVLLLAGSAAVVAGLRAVRALAAGRPWIDPGRLANALGPLAAALALLAAPEPVWRSLGIAAGLAILCAHGVGGLVGPLLYALTSRAAERFYRRRE</sequence>
<feature type="transmembrane region" description="Helical" evidence="1">
    <location>
        <begin position="635"/>
        <end position="655"/>
    </location>
</feature>
<reference evidence="2" key="1">
    <citation type="submission" date="2022-11" db="EMBL/GenBank/DDBJ databases">
        <title>Minimal conservation of predation-associated metabolite biosynthetic gene clusters underscores biosynthetic potential of Myxococcota including descriptions for ten novel species: Archangium lansinium sp. nov., Myxococcus landrumus sp. nov., Nannocystis bai.</title>
        <authorList>
            <person name="Ahearne A."/>
            <person name="Stevens C."/>
            <person name="Phillips K."/>
        </authorList>
    </citation>
    <scope>NUCLEOTIDE SEQUENCE</scope>
    <source>
        <strain evidence="2">Na p29</strain>
    </source>
</reference>
<feature type="transmembrane region" description="Helical" evidence="1">
    <location>
        <begin position="230"/>
        <end position="250"/>
    </location>
</feature>
<accession>A0A9X3ESB7</accession>
<keyword evidence="3" id="KW-1185">Reference proteome</keyword>
<dbReference type="RefSeq" id="WP_267771608.1">
    <property type="nucleotide sequence ID" value="NZ_JAPNKE010000002.1"/>
</dbReference>
<keyword evidence="1" id="KW-1133">Transmembrane helix</keyword>
<keyword evidence="1" id="KW-0812">Transmembrane</keyword>
<name>A0A9X3ESB7_9BACT</name>